<name>A0A1F4R8X5_UNCSA</name>
<dbReference type="InterPro" id="IPR022496">
    <property type="entry name" value="T6A_TsaB"/>
</dbReference>
<protein>
    <submittedName>
        <fullName evidence="2">tRNA (Adenosine(37)-N6)-threonylcarbamoyltransferase complex dimerization subunit type 1 TsaB</fullName>
    </submittedName>
</protein>
<dbReference type="CDD" id="cd24032">
    <property type="entry name" value="ASKHA_NBD_TsaB"/>
    <property type="match status" value="1"/>
</dbReference>
<feature type="domain" description="Gcp-like" evidence="1">
    <location>
        <begin position="35"/>
        <end position="142"/>
    </location>
</feature>
<organism evidence="2 3">
    <name type="scientific">candidate division WOR-1 bacterium RIFCSPLOWO2_02_FULL_46_20</name>
    <dbReference type="NCBI Taxonomy" id="1802567"/>
    <lineage>
        <taxon>Bacteria</taxon>
        <taxon>Bacillati</taxon>
        <taxon>Saganbacteria</taxon>
    </lineage>
</organism>
<reference evidence="2 3" key="1">
    <citation type="journal article" date="2016" name="Nat. Commun.">
        <title>Thousands of microbial genomes shed light on interconnected biogeochemical processes in an aquifer system.</title>
        <authorList>
            <person name="Anantharaman K."/>
            <person name="Brown C.T."/>
            <person name="Hug L.A."/>
            <person name="Sharon I."/>
            <person name="Castelle C.J."/>
            <person name="Probst A.J."/>
            <person name="Thomas B.C."/>
            <person name="Singh A."/>
            <person name="Wilkins M.J."/>
            <person name="Karaoz U."/>
            <person name="Brodie E.L."/>
            <person name="Williams K.H."/>
            <person name="Hubbard S.S."/>
            <person name="Banfield J.F."/>
        </authorList>
    </citation>
    <scope>NUCLEOTIDE SEQUENCE [LARGE SCALE GENOMIC DNA]</scope>
</reference>
<dbReference type="NCBIfam" id="TIGR03725">
    <property type="entry name" value="T6A_YeaZ"/>
    <property type="match status" value="1"/>
</dbReference>
<dbReference type="EMBL" id="METP01000048">
    <property type="protein sequence ID" value="OGC04598.1"/>
    <property type="molecule type" value="Genomic_DNA"/>
</dbReference>
<gene>
    <name evidence="2" type="ORF">A3H38_02905</name>
</gene>
<dbReference type="SUPFAM" id="SSF53067">
    <property type="entry name" value="Actin-like ATPase domain"/>
    <property type="match status" value="2"/>
</dbReference>
<comment type="caution">
    <text evidence="2">The sequence shown here is derived from an EMBL/GenBank/DDBJ whole genome shotgun (WGS) entry which is preliminary data.</text>
</comment>
<keyword evidence="2" id="KW-0808">Transferase</keyword>
<dbReference type="GO" id="GO:0005829">
    <property type="term" value="C:cytosol"/>
    <property type="evidence" value="ECO:0007669"/>
    <property type="project" value="TreeGrafter"/>
</dbReference>
<dbReference type="InterPro" id="IPR043129">
    <property type="entry name" value="ATPase_NBD"/>
</dbReference>
<accession>A0A1F4R8X5</accession>
<evidence type="ECO:0000313" key="2">
    <source>
        <dbReference type="EMBL" id="OGC04598.1"/>
    </source>
</evidence>
<sequence>MRILGLSSATKVISVGLIDGDKVLVDATVPDIHSEMILSYMEEAGIKSEQIEGIAVADGPGSYSGLRGGLAVAKSLAHTLKVPIVGVSTLEAIAYNLVDKEGTIAVLLDAKRDEYNFALFKASQGELIRLTDDSVIKLEDLDKKLANIYGKVHLVGTDKGIQADPCGINVARLGLLKIKAGETVDPLSMVPKYSHKPNIREFHQSH</sequence>
<dbReference type="AlphaFoldDB" id="A0A1F4R8X5"/>
<dbReference type="Gene3D" id="3.30.420.40">
    <property type="match status" value="2"/>
</dbReference>
<dbReference type="GO" id="GO:0016740">
    <property type="term" value="F:transferase activity"/>
    <property type="evidence" value="ECO:0007669"/>
    <property type="project" value="UniProtKB-KW"/>
</dbReference>
<dbReference type="InterPro" id="IPR000905">
    <property type="entry name" value="Gcp-like_dom"/>
</dbReference>
<evidence type="ECO:0000313" key="3">
    <source>
        <dbReference type="Proteomes" id="UP000176938"/>
    </source>
</evidence>
<dbReference type="PANTHER" id="PTHR11735:SF11">
    <property type="entry name" value="TRNA THREONYLCARBAMOYLADENOSINE BIOSYNTHESIS PROTEIN TSAB"/>
    <property type="match status" value="1"/>
</dbReference>
<dbReference type="Pfam" id="PF00814">
    <property type="entry name" value="TsaD"/>
    <property type="match status" value="1"/>
</dbReference>
<dbReference type="GO" id="GO:0002949">
    <property type="term" value="P:tRNA threonylcarbamoyladenosine modification"/>
    <property type="evidence" value="ECO:0007669"/>
    <property type="project" value="InterPro"/>
</dbReference>
<evidence type="ECO:0000259" key="1">
    <source>
        <dbReference type="Pfam" id="PF00814"/>
    </source>
</evidence>
<dbReference type="Proteomes" id="UP000176938">
    <property type="component" value="Unassembled WGS sequence"/>
</dbReference>
<proteinExistence type="predicted"/>
<dbReference type="PANTHER" id="PTHR11735">
    <property type="entry name" value="TRNA N6-ADENOSINE THREONYLCARBAMOYLTRANSFERASE"/>
    <property type="match status" value="1"/>
</dbReference>